<gene>
    <name evidence="1" type="ORF">D1970_10745</name>
</gene>
<organism evidence="1 2">
    <name type="scientific">Mesobacillus zeae</name>
    <dbReference type="NCBI Taxonomy" id="1917180"/>
    <lineage>
        <taxon>Bacteria</taxon>
        <taxon>Bacillati</taxon>
        <taxon>Bacillota</taxon>
        <taxon>Bacilli</taxon>
        <taxon>Bacillales</taxon>
        <taxon>Bacillaceae</taxon>
        <taxon>Mesobacillus</taxon>
    </lineage>
</organism>
<dbReference type="AlphaFoldDB" id="A0A398BBI2"/>
<dbReference type="Proteomes" id="UP000265816">
    <property type="component" value="Unassembled WGS sequence"/>
</dbReference>
<evidence type="ECO:0000313" key="1">
    <source>
        <dbReference type="EMBL" id="RID85036.1"/>
    </source>
</evidence>
<dbReference type="RefSeq" id="WP_119112871.1">
    <property type="nucleotide sequence ID" value="NZ_CBCSEO010000031.1"/>
</dbReference>
<evidence type="ECO:0000313" key="2">
    <source>
        <dbReference type="Proteomes" id="UP000265816"/>
    </source>
</evidence>
<proteinExistence type="predicted"/>
<comment type="caution">
    <text evidence="1">The sequence shown here is derived from an EMBL/GenBank/DDBJ whole genome shotgun (WGS) entry which is preliminary data.</text>
</comment>
<reference evidence="1 2" key="1">
    <citation type="submission" date="2018-08" db="EMBL/GenBank/DDBJ databases">
        <title>Bacillus jemisoniae sp. nov., Bacillus chryseoplanitiae sp. nov., Bacillus resnikiae sp. nov., and Bacillus frankliniae sp. nov., isolated from Viking spacecraft and associated surfaces.</title>
        <authorList>
            <person name="Seuylemezian A."/>
            <person name="Vaishampayan P."/>
        </authorList>
    </citation>
    <scope>NUCLEOTIDE SEQUENCE [LARGE SCALE GENOMIC DNA]</scope>
    <source>
        <strain evidence="1 2">JJ-247</strain>
    </source>
</reference>
<name>A0A398BBI2_9BACI</name>
<dbReference type="OrthoDB" id="2906657at2"/>
<sequence length="64" mass="7492">MEQVTEKMICSKCNAEITVEREYQDNDGICDDCYGLQIKKLIGRVRSRGLSLFIEIYRLEEGWT</sequence>
<protein>
    <submittedName>
        <fullName evidence="1">Uncharacterized protein</fullName>
    </submittedName>
</protein>
<dbReference type="EMBL" id="QWVT01000017">
    <property type="protein sequence ID" value="RID85036.1"/>
    <property type="molecule type" value="Genomic_DNA"/>
</dbReference>
<keyword evidence="2" id="KW-1185">Reference proteome</keyword>
<accession>A0A398BBI2</accession>